<dbReference type="GO" id="GO:0000976">
    <property type="term" value="F:transcription cis-regulatory region binding"/>
    <property type="evidence" value="ECO:0007669"/>
    <property type="project" value="TreeGrafter"/>
</dbReference>
<keyword evidence="3" id="KW-0804">Transcription</keyword>
<evidence type="ECO:0000259" key="4">
    <source>
        <dbReference type="PROSITE" id="PS50949"/>
    </source>
</evidence>
<keyword evidence="2" id="KW-0238">DNA-binding</keyword>
<dbReference type="Gene3D" id="1.10.10.10">
    <property type="entry name" value="Winged helix-like DNA-binding domain superfamily/Winged helix DNA-binding domain"/>
    <property type="match status" value="1"/>
</dbReference>
<reference evidence="5 6" key="1">
    <citation type="submission" date="2016-11" db="EMBL/GenBank/DDBJ databases">
        <authorList>
            <person name="Jaros S."/>
            <person name="Januszkiewicz K."/>
            <person name="Wedrychowicz H."/>
        </authorList>
    </citation>
    <scope>NUCLEOTIDE SEQUENCE [LARGE SCALE GENOMIC DNA]</scope>
    <source>
        <strain evidence="5 6">DSM 15930</strain>
    </source>
</reference>
<dbReference type="SUPFAM" id="SSF53822">
    <property type="entry name" value="Periplasmic binding protein-like I"/>
    <property type="match status" value="1"/>
</dbReference>
<evidence type="ECO:0000256" key="3">
    <source>
        <dbReference type="ARBA" id="ARBA00023163"/>
    </source>
</evidence>
<feature type="domain" description="HTH gntR-type" evidence="4">
    <location>
        <begin position="7"/>
        <end position="75"/>
    </location>
</feature>
<dbReference type="PANTHER" id="PTHR30146">
    <property type="entry name" value="LACI-RELATED TRANSCRIPTIONAL REPRESSOR"/>
    <property type="match status" value="1"/>
</dbReference>
<dbReference type="RefSeq" id="WP_242952569.1">
    <property type="nucleotide sequence ID" value="NZ_FRCP01000019.1"/>
</dbReference>
<dbReference type="CDD" id="cd01541">
    <property type="entry name" value="PBP1_AraR"/>
    <property type="match status" value="1"/>
</dbReference>
<gene>
    <name evidence="5" type="ORF">SAMN02746066_03594</name>
</gene>
<proteinExistence type="predicted"/>
<dbReference type="SMART" id="SM00345">
    <property type="entry name" value="HTH_GNTR"/>
    <property type="match status" value="1"/>
</dbReference>
<dbReference type="EMBL" id="FRCP01000019">
    <property type="protein sequence ID" value="SHM85254.1"/>
    <property type="molecule type" value="Genomic_DNA"/>
</dbReference>
<dbReference type="Proteomes" id="UP000184038">
    <property type="component" value="Unassembled WGS sequence"/>
</dbReference>
<accession>A0A1M7M4T3</accession>
<dbReference type="CDD" id="cd07377">
    <property type="entry name" value="WHTH_GntR"/>
    <property type="match status" value="1"/>
</dbReference>
<name>A0A1M7M4T3_9FIRM</name>
<dbReference type="InterPro" id="IPR028082">
    <property type="entry name" value="Peripla_BP_I"/>
</dbReference>
<dbReference type="AlphaFoldDB" id="A0A1M7M4T3"/>
<dbReference type="PANTHER" id="PTHR30146:SF150">
    <property type="entry name" value="ARABINOSE METABOLISM TRANSCRIPTIONAL REPRESSOR"/>
    <property type="match status" value="1"/>
</dbReference>
<organism evidence="5 6">
    <name type="scientific">Anaerosporobacter mobilis DSM 15930</name>
    <dbReference type="NCBI Taxonomy" id="1120996"/>
    <lineage>
        <taxon>Bacteria</taxon>
        <taxon>Bacillati</taxon>
        <taxon>Bacillota</taxon>
        <taxon>Clostridia</taxon>
        <taxon>Lachnospirales</taxon>
        <taxon>Lachnospiraceae</taxon>
        <taxon>Anaerosporobacter</taxon>
    </lineage>
</organism>
<dbReference type="InterPro" id="IPR033532">
    <property type="entry name" value="AraR_ligand_bind_dom"/>
</dbReference>
<dbReference type="InterPro" id="IPR046335">
    <property type="entry name" value="LacI/GalR-like_sensor"/>
</dbReference>
<dbReference type="InterPro" id="IPR036390">
    <property type="entry name" value="WH_DNA-bd_sf"/>
</dbReference>
<dbReference type="PRINTS" id="PR00035">
    <property type="entry name" value="HTHGNTR"/>
</dbReference>
<sequence>MADAKGRAKYYTLMEDLKKNILSGVIKPGERIPSENELSANYAVSRHTVRKALSILENEGFVVAEHGRGTFCMGRIKQNTKSNNIAVITTYISDYIFPRLIQGIDSVLTKEGYSIILKNTGNLQKMEAKSLEDILTKNVDGLIIEPSRSEVYCKHYNLYRMLDDLEIPYVFVQGIYPQFMNKPHILMDDVEGGYLLAKHLIELGHKDIIGIFKVDDYQGKARHKGYVKALQEALIPYDPDKVIWFQTEDRENKPLVGMKQIVQSGIKFDSIQCYNDQIAYKLMQYLNKSGIRVPEDVSITGYDNSILAETASVKLTTIAHPKERFGELAAKLLLEKIAGVSEEDSKVERLLKPELIIRDSCMKRES</sequence>
<dbReference type="GO" id="GO:0003700">
    <property type="term" value="F:DNA-binding transcription factor activity"/>
    <property type="evidence" value="ECO:0007669"/>
    <property type="project" value="InterPro"/>
</dbReference>
<evidence type="ECO:0000313" key="6">
    <source>
        <dbReference type="Proteomes" id="UP000184038"/>
    </source>
</evidence>
<protein>
    <submittedName>
        <fullName evidence="5">GntR family transcriptional regulator, arabinose operon transcriptional repressor</fullName>
    </submittedName>
</protein>
<evidence type="ECO:0000313" key="5">
    <source>
        <dbReference type="EMBL" id="SHM85254.1"/>
    </source>
</evidence>
<dbReference type="SUPFAM" id="SSF46785">
    <property type="entry name" value="Winged helix' DNA-binding domain"/>
    <property type="match status" value="1"/>
</dbReference>
<dbReference type="InterPro" id="IPR000524">
    <property type="entry name" value="Tscrpt_reg_HTH_GntR"/>
</dbReference>
<dbReference type="Pfam" id="PF13377">
    <property type="entry name" value="Peripla_BP_3"/>
    <property type="match status" value="1"/>
</dbReference>
<evidence type="ECO:0000256" key="2">
    <source>
        <dbReference type="ARBA" id="ARBA00023125"/>
    </source>
</evidence>
<dbReference type="STRING" id="1120996.SAMN02746066_03594"/>
<evidence type="ECO:0000256" key="1">
    <source>
        <dbReference type="ARBA" id="ARBA00023015"/>
    </source>
</evidence>
<keyword evidence="6" id="KW-1185">Reference proteome</keyword>
<dbReference type="Gene3D" id="3.40.50.2300">
    <property type="match status" value="2"/>
</dbReference>
<keyword evidence="1" id="KW-0805">Transcription regulation</keyword>
<dbReference type="InterPro" id="IPR036388">
    <property type="entry name" value="WH-like_DNA-bd_sf"/>
</dbReference>
<dbReference type="PROSITE" id="PS50949">
    <property type="entry name" value="HTH_GNTR"/>
    <property type="match status" value="1"/>
</dbReference>
<dbReference type="Pfam" id="PF00392">
    <property type="entry name" value="GntR"/>
    <property type="match status" value="1"/>
</dbReference>